<dbReference type="GO" id="GO:0008901">
    <property type="term" value="F:ferredoxin hydrogenase activity"/>
    <property type="evidence" value="ECO:0007669"/>
    <property type="project" value="InterPro"/>
</dbReference>
<evidence type="ECO:0000256" key="4">
    <source>
        <dbReference type="ARBA" id="ARBA00022723"/>
    </source>
</evidence>
<evidence type="ECO:0000313" key="8">
    <source>
        <dbReference type="Proteomes" id="UP000070400"/>
    </source>
</evidence>
<dbReference type="InterPro" id="IPR029014">
    <property type="entry name" value="NiFe-Hase_large"/>
</dbReference>
<feature type="binding site" evidence="6">
    <location>
        <position position="343"/>
    </location>
    <ligand>
        <name>Ni(2+)</name>
        <dbReference type="ChEBI" id="CHEBI:49786"/>
    </ligand>
</feature>
<dbReference type="AlphaFoldDB" id="A0A133V3E5"/>
<dbReference type="Gene3D" id="1.10.645.10">
    <property type="entry name" value="Cytochrome-c3 Hydrogenase, chain B"/>
    <property type="match status" value="1"/>
</dbReference>
<comment type="cofactor">
    <cofactor evidence="6">
        <name>Fe cation</name>
        <dbReference type="ChEBI" id="CHEBI:24875"/>
    </cofactor>
</comment>
<evidence type="ECO:0000256" key="2">
    <source>
        <dbReference type="ARBA" id="ARBA00009292"/>
    </source>
</evidence>
<keyword evidence="6" id="KW-0460">Magnesium</keyword>
<evidence type="ECO:0000256" key="5">
    <source>
        <dbReference type="ARBA" id="ARBA00023002"/>
    </source>
</evidence>
<proteinExistence type="inferred from homology"/>
<evidence type="ECO:0000313" key="7">
    <source>
        <dbReference type="EMBL" id="KXB00962.1"/>
    </source>
</evidence>
<accession>A0A133V3E5</accession>
<keyword evidence="6" id="KW-0408">Iron</keyword>
<dbReference type="InterPro" id="IPR018194">
    <property type="entry name" value="Ni-dep_hyd_lsu_Ni_BS"/>
</dbReference>
<dbReference type="SUPFAM" id="SSF56762">
    <property type="entry name" value="HydB/Nqo4-like"/>
    <property type="match status" value="1"/>
</dbReference>
<comment type="cofactor">
    <cofactor evidence="1 6">
        <name>Ni(2+)</name>
        <dbReference type="ChEBI" id="CHEBI:49786"/>
    </cofactor>
</comment>
<protein>
    <recommendedName>
        <fullName evidence="9">Ni/Fe hydrogenase subunit alpha</fullName>
    </recommendedName>
</protein>
<gene>
    <name evidence="7" type="ORF">AKJ43_03820</name>
</gene>
<dbReference type="Proteomes" id="UP000070400">
    <property type="component" value="Unassembled WGS sequence"/>
</dbReference>
<keyword evidence="8" id="KW-1185">Reference proteome</keyword>
<dbReference type="EMBL" id="LHXX01000074">
    <property type="protein sequence ID" value="KXB00962.1"/>
    <property type="molecule type" value="Genomic_DNA"/>
</dbReference>
<evidence type="ECO:0000256" key="1">
    <source>
        <dbReference type="ARBA" id="ARBA00001967"/>
    </source>
</evidence>
<evidence type="ECO:0000256" key="6">
    <source>
        <dbReference type="PIRSR" id="PIRSR601501-1"/>
    </source>
</evidence>
<evidence type="ECO:0000256" key="3">
    <source>
        <dbReference type="ARBA" id="ARBA00022596"/>
    </source>
</evidence>
<feature type="binding site" evidence="6">
    <location>
        <position position="299"/>
    </location>
    <ligand>
        <name>Mg(2+)</name>
        <dbReference type="ChEBI" id="CHEBI:18420"/>
    </ligand>
</feature>
<dbReference type="PANTHER" id="PTHR43600">
    <property type="entry name" value="COENZYME F420 HYDROGENASE, SUBUNIT ALPHA"/>
    <property type="match status" value="1"/>
</dbReference>
<dbReference type="InterPro" id="IPR001501">
    <property type="entry name" value="Ni-dep_hyd_lsu"/>
</dbReference>
<dbReference type="GO" id="GO:0016151">
    <property type="term" value="F:nickel cation binding"/>
    <property type="evidence" value="ECO:0007669"/>
    <property type="project" value="InterPro"/>
</dbReference>
<keyword evidence="5" id="KW-0560">Oxidoreductase</keyword>
<sequence>MSPTEQVLEFRRALNLMELIQSHSVHLYVMTLPDFADKKKNLFSIKSRFPKEVKKAIQLRNDVNSLIETLGGRAVHPLTTRVGGFSKLPTEEEMKEGLERLERMKPLAEDTVDLFAGLDYPDLDLETKYLSLGSDDKRYPIYDGYVISNKSEKFEPEEYPDIIKEETRPYSTAKFSTIGGEPFLTGALSRINLNGDYLTDDARAKMEEMEIDFPSYNPYHNNVAQAIEIVHSIDEINKIYKKLLSEISNKAGILEGDFEKKTEIDIKAGKGTDAVEAPRGTLYHYYELDENGFVKDIDILTPTAQSAANIELDLNTMLSEMDGLSRGGRNKKIKSLVRAYDPCVSCAVH</sequence>
<feature type="binding site" evidence="6">
    <location>
        <position position="346"/>
    </location>
    <ligand>
        <name>Fe cation</name>
        <dbReference type="ChEBI" id="CHEBI:24875"/>
    </ligand>
</feature>
<dbReference type="PANTHER" id="PTHR43600:SF2">
    <property type="entry name" value="F420-NON-REDUCING HYDROGENASE VHU SUBUNIT A"/>
    <property type="match status" value="1"/>
</dbReference>
<comment type="caution">
    <text evidence="7">The sequence shown here is derived from an EMBL/GenBank/DDBJ whole genome shotgun (WGS) entry which is preliminary data.</text>
</comment>
<keyword evidence="4 6" id="KW-0479">Metal-binding</keyword>
<feature type="binding site" evidence="6">
    <location>
        <position position="349"/>
    </location>
    <ligand>
        <name>Mg(2+)</name>
        <dbReference type="ChEBI" id="CHEBI:18420"/>
    </ligand>
</feature>
<dbReference type="Pfam" id="PF00374">
    <property type="entry name" value="NiFeSe_Hases"/>
    <property type="match status" value="1"/>
</dbReference>
<evidence type="ECO:0008006" key="9">
    <source>
        <dbReference type="Google" id="ProtNLM"/>
    </source>
</evidence>
<comment type="similarity">
    <text evidence="2">Belongs to the [NiFe]/[NiFeSe] hydrogenase large subunit family.</text>
</comment>
<reference evidence="7 8" key="1">
    <citation type="journal article" date="2016" name="Sci. Rep.">
        <title>Metabolic traits of an uncultured archaeal lineage -MSBL1- from brine pools of the Red Sea.</title>
        <authorList>
            <person name="Mwirichia R."/>
            <person name="Alam I."/>
            <person name="Rashid M."/>
            <person name="Vinu M."/>
            <person name="Ba-Alawi W."/>
            <person name="Anthony Kamau A."/>
            <person name="Kamanda Ngugi D."/>
            <person name="Goker M."/>
            <person name="Klenk H.P."/>
            <person name="Bajic V."/>
            <person name="Stingl U."/>
        </authorList>
    </citation>
    <scope>NUCLEOTIDE SEQUENCE [LARGE SCALE GENOMIC DNA]</scope>
    <source>
        <strain evidence="7">SCGC-AAA261D19</strain>
    </source>
</reference>
<name>A0A133V3E5_9EURY</name>
<organism evidence="7 8">
    <name type="scientific">candidate division MSBL1 archaeon SCGC-AAA261D19</name>
    <dbReference type="NCBI Taxonomy" id="1698273"/>
    <lineage>
        <taxon>Archaea</taxon>
        <taxon>Methanobacteriati</taxon>
        <taxon>Methanobacteriota</taxon>
        <taxon>candidate division MSBL1</taxon>
    </lineage>
</organism>
<dbReference type="PROSITE" id="PS00508">
    <property type="entry name" value="NI_HGENASE_L_2"/>
    <property type="match status" value="1"/>
</dbReference>
<keyword evidence="3 6" id="KW-0533">Nickel</keyword>